<comment type="caution">
    <text evidence="2">The sequence shown here is derived from an EMBL/GenBank/DDBJ whole genome shotgun (WGS) entry which is preliminary data.</text>
</comment>
<proteinExistence type="predicted"/>
<evidence type="ECO:0000259" key="1">
    <source>
        <dbReference type="Pfam" id="PF25278"/>
    </source>
</evidence>
<keyword evidence="3" id="KW-1185">Reference proteome</keyword>
<dbReference type="Proteomes" id="UP000765509">
    <property type="component" value="Unassembled WGS sequence"/>
</dbReference>
<name>A0A9Q3HYW1_9BASI</name>
<gene>
    <name evidence="2" type="ORF">O181_061768</name>
</gene>
<dbReference type="Pfam" id="PF25278">
    <property type="entry name" value="DUF7872"/>
    <property type="match status" value="1"/>
</dbReference>
<accession>A0A9Q3HYW1</accession>
<evidence type="ECO:0000313" key="3">
    <source>
        <dbReference type="Proteomes" id="UP000765509"/>
    </source>
</evidence>
<feature type="domain" description="DUF7872" evidence="1">
    <location>
        <begin position="209"/>
        <end position="444"/>
    </location>
</feature>
<dbReference type="AlphaFoldDB" id="A0A9Q3HYW1"/>
<dbReference type="OrthoDB" id="2501761at2759"/>
<sequence length="452" mass="50786">MKIIVQLSVGWPAFLVSLALSSIYAKERSLALNSQKSSQNKTEHSFPKGIDQDPCLKVPLRPQLWSSLKMNTYLDEYPWGSELNLEVSSPHPCMVCTSTHDPRANFFYIFETLSLNLFLRGVCFPSRITLGITWGPITSGMFSSLGDIAWNSLVGVMYVSTSLAYINAVLLVGGGEDRFTRVQSNWRIRGSHYYHKLYTHLVRRDFMFFTQASGVAKMLAEAQKGIQSTICNITRSIVNSPINQRTGLAGINPDGIFLNEVPSNFQNNLQREFELAMKLKTLAKFWRVQLISHGPCHILNFQNAFIVRGSDPCVQSGPNGAFSREDMLSYCGDDNIMMNIVRAEKHGNGFDPTIYNAQLLETKYGYSAEFLTTSAWKCQSKYGVFEYDACILSNRTSTQFTLSELSKAGDCYFSIPVCDLTKPGRSFFSISNKVQVPHSIGKCRNYIPIEEI</sequence>
<dbReference type="PANTHER" id="PTHR33339:SF1">
    <property type="entry name" value="LYSM DOMAIN-CONTAINING PROTEIN"/>
    <property type="match status" value="1"/>
</dbReference>
<dbReference type="InterPro" id="IPR057194">
    <property type="entry name" value="DUF7872"/>
</dbReference>
<dbReference type="EMBL" id="AVOT02029280">
    <property type="protein sequence ID" value="MBW0522053.1"/>
    <property type="molecule type" value="Genomic_DNA"/>
</dbReference>
<dbReference type="PANTHER" id="PTHR33339">
    <property type="entry name" value="LYSM DOMAIN-CONTAINING PROTEIN"/>
    <property type="match status" value="1"/>
</dbReference>
<reference evidence="2" key="1">
    <citation type="submission" date="2021-03" db="EMBL/GenBank/DDBJ databases">
        <title>Draft genome sequence of rust myrtle Austropuccinia psidii MF-1, a brazilian biotype.</title>
        <authorList>
            <person name="Quecine M.C."/>
            <person name="Pachon D.M.R."/>
            <person name="Bonatelli M.L."/>
            <person name="Correr F.H."/>
            <person name="Franceschini L.M."/>
            <person name="Leite T.F."/>
            <person name="Margarido G.R.A."/>
            <person name="Almeida C.A."/>
            <person name="Ferrarezi J.A."/>
            <person name="Labate C.A."/>
        </authorList>
    </citation>
    <scope>NUCLEOTIDE SEQUENCE</scope>
    <source>
        <strain evidence="2">MF-1</strain>
    </source>
</reference>
<protein>
    <recommendedName>
        <fullName evidence="1">DUF7872 domain-containing protein</fullName>
    </recommendedName>
</protein>
<organism evidence="2 3">
    <name type="scientific">Austropuccinia psidii MF-1</name>
    <dbReference type="NCBI Taxonomy" id="1389203"/>
    <lineage>
        <taxon>Eukaryota</taxon>
        <taxon>Fungi</taxon>
        <taxon>Dikarya</taxon>
        <taxon>Basidiomycota</taxon>
        <taxon>Pucciniomycotina</taxon>
        <taxon>Pucciniomycetes</taxon>
        <taxon>Pucciniales</taxon>
        <taxon>Sphaerophragmiaceae</taxon>
        <taxon>Austropuccinia</taxon>
    </lineage>
</organism>
<evidence type="ECO:0000313" key="2">
    <source>
        <dbReference type="EMBL" id="MBW0522053.1"/>
    </source>
</evidence>